<evidence type="ECO:0000256" key="9">
    <source>
        <dbReference type="RuleBase" id="RU000488"/>
    </source>
</evidence>
<evidence type="ECO:0000256" key="5">
    <source>
        <dbReference type="ARBA" id="ARBA00022737"/>
    </source>
</evidence>
<gene>
    <name evidence="10" type="ORF">OIU74_001856</name>
</gene>
<evidence type="ECO:0000256" key="2">
    <source>
        <dbReference type="ARBA" id="ARBA00006375"/>
    </source>
</evidence>
<accession>A0A9Q1ANP2</accession>
<evidence type="ECO:0000256" key="8">
    <source>
        <dbReference type="PROSITE-ProRule" id="PRU00282"/>
    </source>
</evidence>
<dbReference type="GO" id="GO:0016020">
    <property type="term" value="C:membrane"/>
    <property type="evidence" value="ECO:0007669"/>
    <property type="project" value="UniProtKB-SubCell"/>
</dbReference>
<organism evidence="10 11">
    <name type="scientific">Salix koriyanagi</name>
    <dbReference type="NCBI Taxonomy" id="2511006"/>
    <lineage>
        <taxon>Eukaryota</taxon>
        <taxon>Viridiplantae</taxon>
        <taxon>Streptophyta</taxon>
        <taxon>Embryophyta</taxon>
        <taxon>Tracheophyta</taxon>
        <taxon>Spermatophyta</taxon>
        <taxon>Magnoliopsida</taxon>
        <taxon>eudicotyledons</taxon>
        <taxon>Gunneridae</taxon>
        <taxon>Pentapetalae</taxon>
        <taxon>rosids</taxon>
        <taxon>fabids</taxon>
        <taxon>Malpighiales</taxon>
        <taxon>Salicaceae</taxon>
        <taxon>Saliceae</taxon>
        <taxon>Salix</taxon>
    </lineage>
</organism>
<keyword evidence="6" id="KW-1133">Transmembrane helix</keyword>
<keyword evidence="5" id="KW-0677">Repeat</keyword>
<evidence type="ECO:0000256" key="3">
    <source>
        <dbReference type="ARBA" id="ARBA00022448"/>
    </source>
</evidence>
<reference evidence="10" key="1">
    <citation type="submission" date="2022-11" db="EMBL/GenBank/DDBJ databases">
        <authorList>
            <person name="Hyden B.L."/>
            <person name="Feng K."/>
            <person name="Yates T."/>
            <person name="Jawdy S."/>
            <person name="Smart L.B."/>
            <person name="Muchero W."/>
        </authorList>
    </citation>
    <scope>NUCLEOTIDE SEQUENCE</scope>
    <source>
        <tissue evidence="10">Shoot tip</tissue>
    </source>
</reference>
<keyword evidence="11" id="KW-1185">Reference proteome</keyword>
<dbReference type="Gene3D" id="1.50.40.10">
    <property type="entry name" value="Mitochondrial carrier domain"/>
    <property type="match status" value="1"/>
</dbReference>
<evidence type="ECO:0000256" key="1">
    <source>
        <dbReference type="ARBA" id="ARBA00004141"/>
    </source>
</evidence>
<evidence type="ECO:0000313" key="11">
    <source>
        <dbReference type="Proteomes" id="UP001151752"/>
    </source>
</evidence>
<sequence length="444" mass="48919">MGEWLNNQLFVSHAIAAAGSLTVATAVTYPLDTIKVLIQVGSNSGKQLTSLQALNRVRALSGNSGLYSGFGWLTAGKTLGLGARFGAYEILTAYCKDGRDYKYVYVSEALMAGMIAGALESLVFSPFELIKLRAQVTSASRVPRSTPVTENRAVAPIIAKLLPGHTPDKKALNHFVTLLSTLTSKNPNLAATLLEYPWMMTGSGKAPSVCDVRKPSSIISLEGWGALWRGIRSGLVRDSIFGGIFFSGWQFMYDVMLNWKAVGMDPIPRSNEEVGPLSPLSVSLAAGFSGSIAAGASHCFDTATCRSQCTVLPKYISMERKLLRWTRPGNKFERYTGIHPADRNILFRGLGFANGSQWICIVYDCWELLHGSRLPCFQSDLRKEDQNRTGCCKIAWLTPCSLQRVSRNKMMSYYFCSLAKRCSRKMNHSPDLGRFHYIAFLPME</sequence>
<keyword evidence="7 8" id="KW-0472">Membrane</keyword>
<dbReference type="InterPro" id="IPR018108">
    <property type="entry name" value="MCP_transmembrane"/>
</dbReference>
<dbReference type="PROSITE" id="PS50920">
    <property type="entry name" value="SOLCAR"/>
    <property type="match status" value="1"/>
</dbReference>
<comment type="caution">
    <text evidence="10">The sequence shown here is derived from an EMBL/GenBank/DDBJ whole genome shotgun (WGS) entry which is preliminary data.</text>
</comment>
<evidence type="ECO:0000256" key="4">
    <source>
        <dbReference type="ARBA" id="ARBA00022692"/>
    </source>
</evidence>
<proteinExistence type="inferred from homology"/>
<dbReference type="Proteomes" id="UP001151752">
    <property type="component" value="Chromosome 16"/>
</dbReference>
<feature type="repeat" description="Solcar" evidence="8">
    <location>
        <begin position="8"/>
        <end position="94"/>
    </location>
</feature>
<dbReference type="SUPFAM" id="SSF103506">
    <property type="entry name" value="Mitochondrial carrier"/>
    <property type="match status" value="1"/>
</dbReference>
<dbReference type="AlphaFoldDB" id="A0A9Q1ANP2"/>
<protein>
    <submittedName>
        <fullName evidence="10">MITOCHONDRIAL BASIC AMINO ACIDS TRANSPORTER-RELATED</fullName>
    </submittedName>
</protein>
<keyword evidence="4 8" id="KW-0812">Transmembrane</keyword>
<dbReference type="PANTHER" id="PTHR45667">
    <property type="entry name" value="S-ADENOSYLMETHIONINE MITOCHONDRIAL CARRIER PROTEIN"/>
    <property type="match status" value="1"/>
</dbReference>
<dbReference type="InterPro" id="IPR023395">
    <property type="entry name" value="MCP_dom_sf"/>
</dbReference>
<comment type="similarity">
    <text evidence="2 9">Belongs to the mitochondrial carrier (TC 2.A.29) family.</text>
</comment>
<dbReference type="Pfam" id="PF00153">
    <property type="entry name" value="Mito_carr"/>
    <property type="match status" value="2"/>
</dbReference>
<dbReference type="EMBL" id="JAPFFM010000001">
    <property type="protein sequence ID" value="KAJ6777958.1"/>
    <property type="molecule type" value="Genomic_DNA"/>
</dbReference>
<reference evidence="10" key="2">
    <citation type="journal article" date="2023" name="Int. J. Mol. Sci.">
        <title>De Novo Assembly and Annotation of 11 Diverse Shrub Willow (Salix) Genomes Reveals Novel Gene Organization in Sex-Linked Regions.</title>
        <authorList>
            <person name="Hyden B."/>
            <person name="Feng K."/>
            <person name="Yates T.B."/>
            <person name="Jawdy S."/>
            <person name="Cereghino C."/>
            <person name="Smart L.B."/>
            <person name="Muchero W."/>
        </authorList>
    </citation>
    <scope>NUCLEOTIDE SEQUENCE</scope>
    <source>
        <tissue evidence="10">Shoot tip</tissue>
    </source>
</reference>
<evidence type="ECO:0000256" key="7">
    <source>
        <dbReference type="ARBA" id="ARBA00023136"/>
    </source>
</evidence>
<evidence type="ECO:0000256" key="6">
    <source>
        <dbReference type="ARBA" id="ARBA00022989"/>
    </source>
</evidence>
<keyword evidence="3 9" id="KW-0813">Transport</keyword>
<comment type="subcellular location">
    <subcellularLocation>
        <location evidence="1">Membrane</location>
        <topology evidence="1">Multi-pass membrane protein</topology>
    </subcellularLocation>
</comment>
<evidence type="ECO:0000313" key="10">
    <source>
        <dbReference type="EMBL" id="KAJ6777958.1"/>
    </source>
</evidence>
<name>A0A9Q1ANP2_9ROSI</name>